<name>A0AAP2DDZ8_9BACT</name>
<organism evidence="1 2">
    <name type="scientific">Dawidia soli</name>
    <dbReference type="NCBI Taxonomy" id="2782352"/>
    <lineage>
        <taxon>Bacteria</taxon>
        <taxon>Pseudomonadati</taxon>
        <taxon>Bacteroidota</taxon>
        <taxon>Cytophagia</taxon>
        <taxon>Cytophagales</taxon>
        <taxon>Chryseotaleaceae</taxon>
        <taxon>Dawidia</taxon>
    </lineage>
</organism>
<gene>
    <name evidence="1" type="ORF">KK078_20840</name>
</gene>
<keyword evidence="2" id="KW-1185">Reference proteome</keyword>
<dbReference type="RefSeq" id="WP_254092249.1">
    <property type="nucleotide sequence ID" value="NZ_JAHESC010000034.1"/>
</dbReference>
<accession>A0AAP2DDZ8</accession>
<dbReference type="Pfam" id="PF14135">
    <property type="entry name" value="DUF4302"/>
    <property type="match status" value="1"/>
</dbReference>
<evidence type="ECO:0000313" key="1">
    <source>
        <dbReference type="EMBL" id="MBT1689025.1"/>
    </source>
</evidence>
<dbReference type="PROSITE" id="PS51257">
    <property type="entry name" value="PROKAR_LIPOPROTEIN"/>
    <property type="match status" value="1"/>
</dbReference>
<sequence>MKKIFYFLLFLSVVAGCRDEDDTALLGRPEDRTREMLAAYRAQLLDSPYGWKGYVFPGLGGGFSFLFEFSDEGRVTMLADINRDCATEPYESSFRLEAVQRPSLFFDTYSYLHILSDPNPDTLGGVLGQGLLSDFEFAFESTHGDTLYLKGNQHGTPLVMIKATQAEAQEFHDGALQTTADAVNKYSEANPFVYIQSNDGKRLNTSFNHDAKKFSLSFKQGDTLNIRSAPFGYTPKGLYLQRPLQYRNIVFQEVFFDAAQRTYYILVNGTRTDLRAAADPVLPLHLFLGVDFSVISVPPKQIDGWSQTFKTIGDAMANAFLNAGLGLSYMEFDFNAENKTLNYNVYFKALSTGQYYVAQYPYTYTKSADGVFKFAPYDEANGNAEYIRPVTEPLLFYFENYRFRMEYLKTDQGYVGQMKCVENPAMYFSGNFGSAFN</sequence>
<dbReference type="EMBL" id="JAHESC010000034">
    <property type="protein sequence ID" value="MBT1689025.1"/>
    <property type="molecule type" value="Genomic_DNA"/>
</dbReference>
<dbReference type="Proteomes" id="UP001319180">
    <property type="component" value="Unassembled WGS sequence"/>
</dbReference>
<dbReference type="AlphaFoldDB" id="A0AAP2DDZ8"/>
<comment type="caution">
    <text evidence="1">The sequence shown here is derived from an EMBL/GenBank/DDBJ whole genome shotgun (WGS) entry which is preliminary data.</text>
</comment>
<reference evidence="1 2" key="1">
    <citation type="submission" date="2021-05" db="EMBL/GenBank/DDBJ databases">
        <title>A Polyphasic approach of four new species of the genus Ohtaekwangia: Ohtaekwangia histidinii sp. nov., Ohtaekwangia cretensis sp. nov., Ohtaekwangia indiensis sp. nov., Ohtaekwangia reichenbachii sp. nov. from diverse environment.</title>
        <authorList>
            <person name="Octaviana S."/>
        </authorList>
    </citation>
    <scope>NUCLEOTIDE SEQUENCE [LARGE SCALE GENOMIC DNA]</scope>
    <source>
        <strain evidence="1 2">PWU37</strain>
    </source>
</reference>
<protein>
    <submittedName>
        <fullName evidence="1">DUF4302 domain-containing protein</fullName>
    </submittedName>
</protein>
<proteinExistence type="predicted"/>
<dbReference type="InterPro" id="IPR025396">
    <property type="entry name" value="DUF4302"/>
</dbReference>
<evidence type="ECO:0000313" key="2">
    <source>
        <dbReference type="Proteomes" id="UP001319180"/>
    </source>
</evidence>